<dbReference type="AlphaFoldDB" id="A0A6A5R0H0"/>
<accession>A0A6A5R0H0</accession>
<proteinExistence type="predicted"/>
<evidence type="ECO:0000313" key="1">
    <source>
        <dbReference type="EMBL" id="KAF1921551.1"/>
    </source>
</evidence>
<dbReference type="EMBL" id="ML979132">
    <property type="protein sequence ID" value="KAF1921551.1"/>
    <property type="molecule type" value="Genomic_DNA"/>
</dbReference>
<name>A0A6A5R0H0_AMPQU</name>
<sequence>MWVPLAAACSRRRSFLASCAYSSLGLPCHISDHRARILRCRTDLKCEPLEIGLCEECASTAARCRGTRAKLMCQPHWRHCRKQPMLNSFSQKCLRRATLEDSSMKGAFRVKRLCFGSIMCWNLPPLVTMPCLEGSLEPRRACLNSLVEERNTRIVFWQALCWGVKSYRD</sequence>
<dbReference type="Proteomes" id="UP000800096">
    <property type="component" value="Unassembled WGS sequence"/>
</dbReference>
<evidence type="ECO:0000313" key="2">
    <source>
        <dbReference type="Proteomes" id="UP000800096"/>
    </source>
</evidence>
<protein>
    <submittedName>
        <fullName evidence="1">Uncharacterized protein</fullName>
    </submittedName>
</protein>
<reference evidence="1" key="1">
    <citation type="journal article" date="2020" name="Stud. Mycol.">
        <title>101 Dothideomycetes genomes: a test case for predicting lifestyles and emergence of pathogens.</title>
        <authorList>
            <person name="Haridas S."/>
            <person name="Albert R."/>
            <person name="Binder M."/>
            <person name="Bloem J."/>
            <person name="Labutti K."/>
            <person name="Salamov A."/>
            <person name="Andreopoulos B."/>
            <person name="Baker S."/>
            <person name="Barry K."/>
            <person name="Bills G."/>
            <person name="Bluhm B."/>
            <person name="Cannon C."/>
            <person name="Castanera R."/>
            <person name="Culley D."/>
            <person name="Daum C."/>
            <person name="Ezra D."/>
            <person name="Gonzalez J."/>
            <person name="Henrissat B."/>
            <person name="Kuo A."/>
            <person name="Liang C."/>
            <person name="Lipzen A."/>
            <person name="Lutzoni F."/>
            <person name="Magnuson J."/>
            <person name="Mondo S."/>
            <person name="Nolan M."/>
            <person name="Ohm R."/>
            <person name="Pangilinan J."/>
            <person name="Park H.-J."/>
            <person name="Ramirez L."/>
            <person name="Alfaro M."/>
            <person name="Sun H."/>
            <person name="Tritt A."/>
            <person name="Yoshinaga Y."/>
            <person name="Zwiers L.-H."/>
            <person name="Turgeon B."/>
            <person name="Goodwin S."/>
            <person name="Spatafora J."/>
            <person name="Crous P."/>
            <person name="Grigoriev I."/>
        </authorList>
    </citation>
    <scope>NUCLEOTIDE SEQUENCE</scope>
    <source>
        <strain evidence="1">HMLAC05119</strain>
    </source>
</reference>
<keyword evidence="2" id="KW-1185">Reference proteome</keyword>
<gene>
    <name evidence="1" type="ORF">BDU57DRAFT_510412</name>
</gene>
<organism evidence="1 2">
    <name type="scientific">Ampelomyces quisqualis</name>
    <name type="common">Powdery mildew agent</name>
    <dbReference type="NCBI Taxonomy" id="50730"/>
    <lineage>
        <taxon>Eukaryota</taxon>
        <taxon>Fungi</taxon>
        <taxon>Dikarya</taxon>
        <taxon>Ascomycota</taxon>
        <taxon>Pezizomycotina</taxon>
        <taxon>Dothideomycetes</taxon>
        <taxon>Pleosporomycetidae</taxon>
        <taxon>Pleosporales</taxon>
        <taxon>Pleosporineae</taxon>
        <taxon>Phaeosphaeriaceae</taxon>
        <taxon>Ampelomyces</taxon>
    </lineage>
</organism>